<protein>
    <submittedName>
        <fullName evidence="1">Uncharacterized protein</fullName>
    </submittedName>
</protein>
<dbReference type="AlphaFoldDB" id="A1CCM6"/>
<evidence type="ECO:0000313" key="1">
    <source>
        <dbReference type="EMBL" id="EAW12283.1"/>
    </source>
</evidence>
<keyword evidence="2" id="KW-1185">Reference proteome</keyword>
<dbReference type="VEuPathDB" id="FungiDB:ACLA_062470"/>
<dbReference type="PANTHER" id="PTHR42057:SF2">
    <property type="entry name" value="F-BOX DOMAIN PROTEIN (AFU_ORTHOLOGUE AFUA_4G00200)-RELATED"/>
    <property type="match status" value="1"/>
</dbReference>
<dbReference type="PANTHER" id="PTHR42057">
    <property type="entry name" value="F-BOX DOMAIN PROTEIN (AFU_ORTHOLOGUE AFUA_4G00200)"/>
    <property type="match status" value="1"/>
</dbReference>
<organism evidence="1 2">
    <name type="scientific">Aspergillus clavatus (strain ATCC 1007 / CBS 513.65 / DSM 816 / NCTC 3887 / NRRL 1 / QM 1276 / 107)</name>
    <dbReference type="NCBI Taxonomy" id="344612"/>
    <lineage>
        <taxon>Eukaryota</taxon>
        <taxon>Fungi</taxon>
        <taxon>Dikarya</taxon>
        <taxon>Ascomycota</taxon>
        <taxon>Pezizomycotina</taxon>
        <taxon>Eurotiomycetes</taxon>
        <taxon>Eurotiomycetidae</taxon>
        <taxon>Eurotiales</taxon>
        <taxon>Aspergillaceae</taxon>
        <taxon>Aspergillus</taxon>
        <taxon>Aspergillus subgen. Fumigati</taxon>
    </lineage>
</organism>
<dbReference type="EMBL" id="DS027050">
    <property type="protein sequence ID" value="EAW12283.1"/>
    <property type="molecule type" value="Genomic_DNA"/>
</dbReference>
<dbReference type="OrthoDB" id="3140657at2759"/>
<sequence length="110" mass="12497">MCLKYAGRTYDSGDEAEDDFSEEFETAIERLVGCGNVQTATLRFDKNCGSGRQHWLQDHPQTIFYRSQALETFFSWLEALEVAPRALGIHNLQDLNSAQPMLLEKIAKVL</sequence>
<dbReference type="RefSeq" id="XP_001273709.1">
    <property type="nucleotide sequence ID" value="XM_001273708.1"/>
</dbReference>
<gene>
    <name evidence="1" type="ORF">ACLA_062470</name>
</gene>
<accession>A1CCM6</accession>
<name>A1CCM6_ASPCL</name>
<dbReference type="KEGG" id="act:ACLA_062470"/>
<dbReference type="GeneID" id="4705979"/>
<reference evidence="1 2" key="1">
    <citation type="journal article" date="2008" name="PLoS Genet.">
        <title>Genomic islands in the pathogenic filamentous fungus Aspergillus fumigatus.</title>
        <authorList>
            <person name="Fedorova N.D."/>
            <person name="Khaldi N."/>
            <person name="Joardar V.S."/>
            <person name="Maiti R."/>
            <person name="Amedeo P."/>
            <person name="Anderson M.J."/>
            <person name="Crabtree J."/>
            <person name="Silva J.C."/>
            <person name="Badger J.H."/>
            <person name="Albarraq A."/>
            <person name="Angiuoli S."/>
            <person name="Bussey H."/>
            <person name="Bowyer P."/>
            <person name="Cotty P.J."/>
            <person name="Dyer P.S."/>
            <person name="Egan A."/>
            <person name="Galens K."/>
            <person name="Fraser-Liggett C.M."/>
            <person name="Haas B.J."/>
            <person name="Inman J.M."/>
            <person name="Kent R."/>
            <person name="Lemieux S."/>
            <person name="Malavazi I."/>
            <person name="Orvis J."/>
            <person name="Roemer T."/>
            <person name="Ronning C.M."/>
            <person name="Sundaram J.P."/>
            <person name="Sutton G."/>
            <person name="Turner G."/>
            <person name="Venter J.C."/>
            <person name="White O.R."/>
            <person name="Whitty B.R."/>
            <person name="Youngman P."/>
            <person name="Wolfe K.H."/>
            <person name="Goldman G.H."/>
            <person name="Wortman J.R."/>
            <person name="Jiang B."/>
            <person name="Denning D.W."/>
            <person name="Nierman W.C."/>
        </authorList>
    </citation>
    <scope>NUCLEOTIDE SEQUENCE [LARGE SCALE GENOMIC DNA]</scope>
    <source>
        <strain evidence="2">ATCC 1007 / CBS 513.65 / DSM 816 / NCTC 3887 / NRRL 1</strain>
    </source>
</reference>
<dbReference type="HOGENOM" id="CLU_2170496_0_0_1"/>
<evidence type="ECO:0000313" key="2">
    <source>
        <dbReference type="Proteomes" id="UP000006701"/>
    </source>
</evidence>
<dbReference type="Proteomes" id="UP000006701">
    <property type="component" value="Unassembled WGS sequence"/>
</dbReference>
<proteinExistence type="predicted"/>